<keyword evidence="3" id="KW-0804">Transcription</keyword>
<dbReference type="InterPro" id="IPR051011">
    <property type="entry name" value="Metal_resp_trans_reg"/>
</dbReference>
<dbReference type="InterPro" id="IPR011991">
    <property type="entry name" value="ArsR-like_HTH"/>
</dbReference>
<dbReference type="PANTHER" id="PTHR43132">
    <property type="entry name" value="ARSENICAL RESISTANCE OPERON REPRESSOR ARSR-RELATED"/>
    <property type="match status" value="1"/>
</dbReference>
<dbReference type="PROSITE" id="PS50987">
    <property type="entry name" value="HTH_ARSR_2"/>
    <property type="match status" value="1"/>
</dbReference>
<dbReference type="Proteomes" id="UP000545507">
    <property type="component" value="Unassembled WGS sequence"/>
</dbReference>
<dbReference type="AlphaFoldDB" id="A0A7Y8GTL0"/>
<comment type="caution">
    <text evidence="5">The sequence shown here is derived from an EMBL/GenBank/DDBJ whole genome shotgun (WGS) entry which is preliminary data.</text>
</comment>
<name>A0A7Y8GTL0_9BURK</name>
<organism evidence="5 6">
    <name type="scientific">Hydrogenophaga aromaticivorans</name>
    <dbReference type="NCBI Taxonomy" id="2610898"/>
    <lineage>
        <taxon>Bacteria</taxon>
        <taxon>Pseudomonadati</taxon>
        <taxon>Pseudomonadota</taxon>
        <taxon>Betaproteobacteria</taxon>
        <taxon>Burkholderiales</taxon>
        <taxon>Comamonadaceae</taxon>
        <taxon>Hydrogenophaga</taxon>
    </lineage>
</organism>
<dbReference type="NCBIfam" id="NF033788">
    <property type="entry name" value="HTH_metalloreg"/>
    <property type="match status" value="1"/>
</dbReference>
<dbReference type="InterPro" id="IPR001845">
    <property type="entry name" value="HTH_ArsR_DNA-bd_dom"/>
</dbReference>
<keyword evidence="1" id="KW-0805">Transcription regulation</keyword>
<dbReference type="Pfam" id="PF12840">
    <property type="entry name" value="HTH_20"/>
    <property type="match status" value="1"/>
</dbReference>
<evidence type="ECO:0000256" key="3">
    <source>
        <dbReference type="ARBA" id="ARBA00023163"/>
    </source>
</evidence>
<proteinExistence type="predicted"/>
<dbReference type="SUPFAM" id="SSF46785">
    <property type="entry name" value="Winged helix' DNA-binding domain"/>
    <property type="match status" value="1"/>
</dbReference>
<dbReference type="Gene3D" id="1.10.10.10">
    <property type="entry name" value="Winged helix-like DNA-binding domain superfamily/Winged helix DNA-binding domain"/>
    <property type="match status" value="1"/>
</dbReference>
<protein>
    <submittedName>
        <fullName evidence="5">Helix-turn-helix transcriptional regulator</fullName>
    </submittedName>
</protein>
<evidence type="ECO:0000256" key="2">
    <source>
        <dbReference type="ARBA" id="ARBA00023125"/>
    </source>
</evidence>
<dbReference type="CDD" id="cd00090">
    <property type="entry name" value="HTH_ARSR"/>
    <property type="match status" value="1"/>
</dbReference>
<dbReference type="PANTHER" id="PTHR43132:SF2">
    <property type="entry name" value="ARSENICAL RESISTANCE OPERON REPRESSOR ARSR-RELATED"/>
    <property type="match status" value="1"/>
</dbReference>
<evidence type="ECO:0000313" key="6">
    <source>
        <dbReference type="Proteomes" id="UP000545507"/>
    </source>
</evidence>
<evidence type="ECO:0000313" key="5">
    <source>
        <dbReference type="EMBL" id="NWF44620.1"/>
    </source>
</evidence>
<reference evidence="5 6" key="1">
    <citation type="submission" date="2019-09" db="EMBL/GenBank/DDBJ databases">
        <title>Hydrogenophaga aromatica sp. nov., isolated from a para-xylene-degrading enrichment culture.</title>
        <authorList>
            <person name="Tancsics A."/>
            <person name="Banerjee S."/>
        </authorList>
    </citation>
    <scope>NUCLEOTIDE SEQUENCE [LARGE SCALE GENOMIC DNA]</scope>
    <source>
        <strain evidence="5 6">D2P1</strain>
    </source>
</reference>
<keyword evidence="6" id="KW-1185">Reference proteome</keyword>
<evidence type="ECO:0000259" key="4">
    <source>
        <dbReference type="PROSITE" id="PS50987"/>
    </source>
</evidence>
<dbReference type="RefSeq" id="WP_177133962.1">
    <property type="nucleotide sequence ID" value="NZ_VYGV01000006.1"/>
</dbReference>
<dbReference type="InterPro" id="IPR036390">
    <property type="entry name" value="WH_DNA-bd_sf"/>
</dbReference>
<dbReference type="SMART" id="SM00418">
    <property type="entry name" value="HTH_ARSR"/>
    <property type="match status" value="1"/>
</dbReference>
<accession>A0A7Y8GTL0</accession>
<dbReference type="EMBL" id="VYGV01000006">
    <property type="protein sequence ID" value="NWF44620.1"/>
    <property type="molecule type" value="Genomic_DNA"/>
</dbReference>
<evidence type="ECO:0000256" key="1">
    <source>
        <dbReference type="ARBA" id="ARBA00023015"/>
    </source>
</evidence>
<dbReference type="GO" id="GO:0003677">
    <property type="term" value="F:DNA binding"/>
    <property type="evidence" value="ECO:0007669"/>
    <property type="project" value="UniProtKB-KW"/>
</dbReference>
<dbReference type="GO" id="GO:0003700">
    <property type="term" value="F:DNA-binding transcription factor activity"/>
    <property type="evidence" value="ECO:0007669"/>
    <property type="project" value="InterPro"/>
</dbReference>
<sequence length="117" mass="12226">MEITTPLESQALSALAALAQVQRLRAFRALVVAGPDGLTPGVLAEQLGVSPSALSFHLKELAHADLVSAEPQGRHLIYRASFDRMNALLGYLTEHCCAGEPCEIPVDAGCTGCGTAP</sequence>
<feature type="domain" description="HTH arsR-type" evidence="4">
    <location>
        <begin position="3"/>
        <end position="100"/>
    </location>
</feature>
<dbReference type="InterPro" id="IPR036388">
    <property type="entry name" value="WH-like_DNA-bd_sf"/>
</dbReference>
<keyword evidence="2" id="KW-0238">DNA-binding</keyword>
<gene>
    <name evidence="5" type="ORF">F3K02_05045</name>
</gene>